<dbReference type="Proteomes" id="UP000242687">
    <property type="component" value="Unassembled WGS sequence"/>
</dbReference>
<evidence type="ECO:0000313" key="2">
    <source>
        <dbReference type="Proteomes" id="UP000242687"/>
    </source>
</evidence>
<comment type="caution">
    <text evidence="1">The sequence shown here is derived from an EMBL/GenBank/DDBJ whole genome shotgun (WGS) entry which is preliminary data.</text>
</comment>
<proteinExistence type="predicted"/>
<evidence type="ECO:0000313" key="1">
    <source>
        <dbReference type="EMBL" id="PJJ79657.1"/>
    </source>
</evidence>
<accession>A0A2H9VMU6</accession>
<dbReference type="AlphaFoldDB" id="A0A2H9VMU6"/>
<dbReference type="EMBL" id="PGFJ01000002">
    <property type="protein sequence ID" value="PJJ79657.1"/>
    <property type="molecule type" value="Genomic_DNA"/>
</dbReference>
<protein>
    <submittedName>
        <fullName evidence="1">Uncharacterized protein</fullName>
    </submittedName>
</protein>
<gene>
    <name evidence="1" type="ORF">CLV57_2792</name>
</gene>
<sequence>MKLSKEKAILSSILTGNREAARLIKTFQGYTYKYIGLLGHFYNYSSIIIN</sequence>
<name>A0A2H9VMU6_9SPHI</name>
<reference evidence="1 2" key="1">
    <citation type="submission" date="2017-11" db="EMBL/GenBank/DDBJ databases">
        <title>Genomic Encyclopedia of Archaeal and Bacterial Type Strains, Phase II (KMG-II): From Individual Species to Whole Genera.</title>
        <authorList>
            <person name="Goeker M."/>
        </authorList>
    </citation>
    <scope>NUCLEOTIDE SEQUENCE [LARGE SCALE GENOMIC DNA]</scope>
    <source>
        <strain evidence="1 2">DSM 28175</strain>
    </source>
</reference>
<keyword evidence="2" id="KW-1185">Reference proteome</keyword>
<organism evidence="1 2">
    <name type="scientific">Mucilaginibacter auburnensis</name>
    <dbReference type="NCBI Taxonomy" id="1457233"/>
    <lineage>
        <taxon>Bacteria</taxon>
        <taxon>Pseudomonadati</taxon>
        <taxon>Bacteroidota</taxon>
        <taxon>Sphingobacteriia</taxon>
        <taxon>Sphingobacteriales</taxon>
        <taxon>Sphingobacteriaceae</taxon>
        <taxon>Mucilaginibacter</taxon>
    </lineage>
</organism>